<organism evidence="1 2">
    <name type="scientific">Acetobacter tropicalis NBRC 101654</name>
    <dbReference type="NCBI Taxonomy" id="749388"/>
    <lineage>
        <taxon>Bacteria</taxon>
        <taxon>Pseudomonadati</taxon>
        <taxon>Pseudomonadota</taxon>
        <taxon>Alphaproteobacteria</taxon>
        <taxon>Acetobacterales</taxon>
        <taxon>Acetobacteraceae</taxon>
        <taxon>Acetobacter</taxon>
    </lineage>
</organism>
<gene>
    <name evidence="1" type="ORF">ATPR_0066</name>
</gene>
<dbReference type="Proteomes" id="UP000004319">
    <property type="component" value="Unassembled WGS sequence"/>
</dbReference>
<dbReference type="AlphaFoldDB" id="F7V9L8"/>
<sequence>MRREKGRGDQLPFFPRLGCLGVKATCREQTERAPSGQKQAFEPCFMSWPAAFTAPMGF</sequence>
<name>F7V9L8_9PROT</name>
<proteinExistence type="predicted"/>
<accession>F7V9L8</accession>
<dbReference type="EMBL" id="BABS01000001">
    <property type="protein sequence ID" value="GAA07063.1"/>
    <property type="molecule type" value="Genomic_DNA"/>
</dbReference>
<evidence type="ECO:0000313" key="2">
    <source>
        <dbReference type="Proteomes" id="UP000004319"/>
    </source>
</evidence>
<reference evidence="1 2" key="1">
    <citation type="journal article" date="2011" name="Biochem. Biophys. Res. Commun.">
        <title>Increased number of Arginine-based salt bridges contributes to the thermotolerance of thermotolerant acetic acid bacteria, Acetobacter tropicalis SKU1100.</title>
        <authorList>
            <person name="Matsutani M."/>
            <person name="Hirakawa H."/>
            <person name="Nishikura M."/>
            <person name="Soemphol W."/>
            <person name="Ali I.A.I."/>
            <person name="Yakushi T."/>
            <person name="Matsushita K."/>
        </authorList>
    </citation>
    <scope>NUCLEOTIDE SEQUENCE [LARGE SCALE GENOMIC DNA]</scope>
    <source>
        <strain evidence="1 2">NBRC 101654</strain>
    </source>
</reference>
<comment type="caution">
    <text evidence="1">The sequence shown here is derived from an EMBL/GenBank/DDBJ whole genome shotgun (WGS) entry which is preliminary data.</text>
</comment>
<evidence type="ECO:0000313" key="1">
    <source>
        <dbReference type="EMBL" id="GAA07063.1"/>
    </source>
</evidence>
<protein>
    <submittedName>
        <fullName evidence="1">Uncharacterized protein</fullName>
    </submittedName>
</protein>